<name>A0A915YD76_9BACT</name>
<accession>A0A915YD76</accession>
<reference evidence="1" key="1">
    <citation type="submission" date="2022-09" db="EMBL/GenBank/DDBJ databases">
        <title>Aureispira anguillicida sp. nov., isolated from Leptocephalus of Japanese eel Anguilla japonica.</title>
        <authorList>
            <person name="Yuasa K."/>
            <person name="Mekata T."/>
            <person name="Ikunari K."/>
        </authorList>
    </citation>
    <scope>NUCLEOTIDE SEQUENCE</scope>
    <source>
        <strain evidence="1">EL160426</strain>
    </source>
</reference>
<evidence type="ECO:0000313" key="1">
    <source>
        <dbReference type="EMBL" id="BDS10943.1"/>
    </source>
</evidence>
<dbReference type="EMBL" id="AP026867">
    <property type="protein sequence ID" value="BDS10943.1"/>
    <property type="molecule type" value="Genomic_DNA"/>
</dbReference>
<keyword evidence="2" id="KW-1185">Reference proteome</keyword>
<organism evidence="1 2">
    <name type="scientific">Aureispira anguillae</name>
    <dbReference type="NCBI Taxonomy" id="2864201"/>
    <lineage>
        <taxon>Bacteria</taxon>
        <taxon>Pseudomonadati</taxon>
        <taxon>Bacteroidota</taxon>
        <taxon>Saprospiria</taxon>
        <taxon>Saprospirales</taxon>
        <taxon>Saprospiraceae</taxon>
        <taxon>Aureispira</taxon>
    </lineage>
</organism>
<sequence>MDKSIKIVEGTINIEAYIACPHCDTYIDLFGIDRLNDDMQLSKVIANEDNEEQDNYKEMITCPDCYKKIQIEGLAY</sequence>
<gene>
    <name evidence="1" type="ORF">AsAng_0016530</name>
</gene>
<evidence type="ECO:0000313" key="2">
    <source>
        <dbReference type="Proteomes" id="UP001060919"/>
    </source>
</evidence>
<proteinExistence type="predicted"/>
<dbReference type="RefSeq" id="WP_264792175.1">
    <property type="nucleotide sequence ID" value="NZ_AP026867.1"/>
</dbReference>
<protein>
    <submittedName>
        <fullName evidence="1">Uncharacterized protein</fullName>
    </submittedName>
</protein>
<dbReference type="KEGG" id="aup:AsAng_0016530"/>
<dbReference type="Proteomes" id="UP001060919">
    <property type="component" value="Chromosome"/>
</dbReference>
<dbReference type="AlphaFoldDB" id="A0A915YD76"/>